<evidence type="ECO:0000259" key="8">
    <source>
        <dbReference type="PROSITE" id="PS51202"/>
    </source>
</evidence>
<evidence type="ECO:0000259" key="7">
    <source>
        <dbReference type="PROSITE" id="PS51201"/>
    </source>
</evidence>
<dbReference type="PRINTS" id="PR00335">
    <property type="entry name" value="KUPTAKETRKA"/>
</dbReference>
<dbReference type="PANTHER" id="PTHR43833">
    <property type="entry name" value="POTASSIUM CHANNEL PROTEIN 2-RELATED-RELATED"/>
    <property type="match status" value="1"/>
</dbReference>
<feature type="domain" description="RCK C-terminal" evidence="8">
    <location>
        <begin position="141"/>
        <end position="223"/>
    </location>
</feature>
<dbReference type="SUPFAM" id="SSF51735">
    <property type="entry name" value="NAD(P)-binding Rossmann-fold domains"/>
    <property type="match status" value="2"/>
</dbReference>
<dbReference type="AlphaFoldDB" id="A0A940IEU7"/>
<dbReference type="Pfam" id="PF02254">
    <property type="entry name" value="TrkA_N"/>
    <property type="match status" value="2"/>
</dbReference>
<dbReference type="NCBIfam" id="NF007038">
    <property type="entry name" value="PRK09496.2-6"/>
    <property type="match status" value="1"/>
</dbReference>
<dbReference type="GO" id="GO:0015079">
    <property type="term" value="F:potassium ion transmembrane transporter activity"/>
    <property type="evidence" value="ECO:0007669"/>
    <property type="project" value="InterPro"/>
</dbReference>
<dbReference type="Proteomes" id="UP000712007">
    <property type="component" value="Unassembled WGS sequence"/>
</dbReference>
<gene>
    <name evidence="9" type="primary">trkA</name>
    <name evidence="9" type="ORF">IAC51_05325</name>
</gene>
<name>A0A940IEU7_9BACT</name>
<evidence type="ECO:0000313" key="9">
    <source>
        <dbReference type="EMBL" id="MBO8440054.1"/>
    </source>
</evidence>
<feature type="domain" description="RCK N-terminal" evidence="7">
    <location>
        <begin position="1"/>
        <end position="121"/>
    </location>
</feature>
<evidence type="ECO:0000313" key="10">
    <source>
        <dbReference type="Proteomes" id="UP000712007"/>
    </source>
</evidence>
<dbReference type="Gene3D" id="3.30.70.1450">
    <property type="entry name" value="Regulator of K+ conductance, C-terminal domain"/>
    <property type="match status" value="2"/>
</dbReference>
<dbReference type="NCBIfam" id="NF007039">
    <property type="entry name" value="PRK09496.3-2"/>
    <property type="match status" value="1"/>
</dbReference>
<feature type="domain" description="RCK C-terminal" evidence="8">
    <location>
        <begin position="363"/>
        <end position="444"/>
    </location>
</feature>
<reference evidence="9" key="2">
    <citation type="journal article" date="2021" name="PeerJ">
        <title>Extensive microbial diversity within the chicken gut microbiome revealed by metagenomics and culture.</title>
        <authorList>
            <person name="Gilroy R."/>
            <person name="Ravi A."/>
            <person name="Getino M."/>
            <person name="Pursley I."/>
            <person name="Horton D.L."/>
            <person name="Alikhan N.F."/>
            <person name="Baker D."/>
            <person name="Gharbi K."/>
            <person name="Hall N."/>
            <person name="Watson M."/>
            <person name="Adriaenssens E.M."/>
            <person name="Foster-Nyarko E."/>
            <person name="Jarju S."/>
            <person name="Secka A."/>
            <person name="Antonio M."/>
            <person name="Oren A."/>
            <person name="Chaudhuri R.R."/>
            <person name="La Ragione R."/>
            <person name="Hildebrand F."/>
            <person name="Pallen M.J."/>
        </authorList>
    </citation>
    <scope>NUCLEOTIDE SEQUENCE</scope>
    <source>
        <strain evidence="9">3924</strain>
    </source>
</reference>
<evidence type="ECO:0000256" key="2">
    <source>
        <dbReference type="ARBA" id="ARBA00022448"/>
    </source>
</evidence>
<protein>
    <recommendedName>
        <fullName evidence="1">Trk system potassium uptake protein TrkA</fullName>
    </recommendedName>
</protein>
<proteinExistence type="predicted"/>
<reference evidence="9" key="1">
    <citation type="submission" date="2020-10" db="EMBL/GenBank/DDBJ databases">
        <authorList>
            <person name="Gilroy R."/>
        </authorList>
    </citation>
    <scope>NUCLEOTIDE SEQUENCE</scope>
    <source>
        <strain evidence="9">3924</strain>
    </source>
</reference>
<dbReference type="NCBIfam" id="NF007031">
    <property type="entry name" value="PRK09496.1-2"/>
    <property type="match status" value="1"/>
</dbReference>
<keyword evidence="5" id="KW-0520">NAD</keyword>
<keyword evidence="3" id="KW-0633">Potassium transport</keyword>
<dbReference type="SUPFAM" id="SSF116726">
    <property type="entry name" value="TrkA C-terminal domain-like"/>
    <property type="match status" value="2"/>
</dbReference>
<evidence type="ECO:0000256" key="3">
    <source>
        <dbReference type="ARBA" id="ARBA00022538"/>
    </source>
</evidence>
<evidence type="ECO:0000256" key="4">
    <source>
        <dbReference type="ARBA" id="ARBA00022958"/>
    </source>
</evidence>
<keyword evidence="6" id="KW-0406">Ion transport</keyword>
<dbReference type="EMBL" id="JADIMV010000090">
    <property type="protein sequence ID" value="MBO8440054.1"/>
    <property type="molecule type" value="Genomic_DNA"/>
</dbReference>
<dbReference type="InterPro" id="IPR036291">
    <property type="entry name" value="NAD(P)-bd_dom_sf"/>
</dbReference>
<dbReference type="PROSITE" id="PS51202">
    <property type="entry name" value="RCK_C"/>
    <property type="match status" value="2"/>
</dbReference>
<dbReference type="InterPro" id="IPR006036">
    <property type="entry name" value="K_uptake_TrkA"/>
</dbReference>
<evidence type="ECO:0000256" key="6">
    <source>
        <dbReference type="ARBA" id="ARBA00023065"/>
    </source>
</evidence>
<comment type="caution">
    <text evidence="9">The sequence shown here is derived from an EMBL/GenBank/DDBJ whole genome shotgun (WGS) entry which is preliminary data.</text>
</comment>
<organism evidence="9 10">
    <name type="scientific">Candidatus Aphodosoma intestinipullorum</name>
    <dbReference type="NCBI Taxonomy" id="2840674"/>
    <lineage>
        <taxon>Bacteria</taxon>
        <taxon>Pseudomonadati</taxon>
        <taxon>Bacteroidota</taxon>
        <taxon>Bacteroidia</taxon>
        <taxon>Bacteroidales</taxon>
        <taxon>Candidatus Aphodosoma</taxon>
    </lineage>
</organism>
<dbReference type="PANTHER" id="PTHR43833:SF5">
    <property type="entry name" value="TRK SYSTEM POTASSIUM UPTAKE PROTEIN TRKA"/>
    <property type="match status" value="1"/>
</dbReference>
<dbReference type="GO" id="GO:0005886">
    <property type="term" value="C:plasma membrane"/>
    <property type="evidence" value="ECO:0007669"/>
    <property type="project" value="InterPro"/>
</dbReference>
<dbReference type="InterPro" id="IPR050721">
    <property type="entry name" value="Trk_Ktr_HKT_K-transport"/>
</dbReference>
<dbReference type="PROSITE" id="PS51201">
    <property type="entry name" value="RCK_N"/>
    <property type="match status" value="2"/>
</dbReference>
<accession>A0A940IEU7</accession>
<evidence type="ECO:0000256" key="1">
    <source>
        <dbReference type="ARBA" id="ARBA00017378"/>
    </source>
</evidence>
<keyword evidence="2" id="KW-0813">Transport</keyword>
<dbReference type="Pfam" id="PF02080">
    <property type="entry name" value="TrkA_C"/>
    <property type="match status" value="2"/>
</dbReference>
<dbReference type="InterPro" id="IPR036721">
    <property type="entry name" value="RCK_C_sf"/>
</dbReference>
<feature type="domain" description="RCK N-terminal" evidence="7">
    <location>
        <begin position="228"/>
        <end position="343"/>
    </location>
</feature>
<dbReference type="InterPro" id="IPR003148">
    <property type="entry name" value="RCK_N"/>
</dbReference>
<sequence length="444" mass="49386">MKIIIAGAGAVGCHVAKMLSHEQHDIVLLDMDEDKLQDIGSQCDIMTEVGSATSFADLLSCGVGSADLFIAVTSFESVNMTACMLAKNLGAKKTLARIDNYEYLQPKNKEFLNKLGIDSLIYPEMLAATEIVQILRRSWIREYRTFGDGALVLVCVKVRNNSEIIDKEFKTGFFNHDRFRIVAVKRHTHTIIPGGDDQILANDLVYFICPKENLEVVRRAAGKSVFDIKNIMIMGGSRIAVKTLQYLPDDVNVKIIEKDRERCYELTEKLDVLVIHGDGRNIDLLREEGIEDTDAFIAVTDDSETNVLACLAAKRFGIKKSVADVENLDYIDLVDNVDIGTLINKKLIAASHIYQLTLDDDALDVQCLTFSDAEVVEFVVQPGDRITRAKVRDLNLPENINIGGVIRNGKGFVVNGNTLIQPNDHVVIFCMAAGVRKLAKYFNR</sequence>
<dbReference type="InterPro" id="IPR006037">
    <property type="entry name" value="RCK_C"/>
</dbReference>
<dbReference type="Gene3D" id="3.40.50.720">
    <property type="entry name" value="NAD(P)-binding Rossmann-like Domain"/>
    <property type="match status" value="2"/>
</dbReference>
<keyword evidence="4" id="KW-0630">Potassium</keyword>
<evidence type="ECO:0000256" key="5">
    <source>
        <dbReference type="ARBA" id="ARBA00023027"/>
    </source>
</evidence>